<comment type="caution">
    <text evidence="2">The sequence shown here is derived from an EMBL/GenBank/DDBJ whole genome shotgun (WGS) entry which is preliminary data.</text>
</comment>
<dbReference type="Proteomes" id="UP000663877">
    <property type="component" value="Unassembled WGS sequence"/>
</dbReference>
<evidence type="ECO:0000313" key="2">
    <source>
        <dbReference type="EMBL" id="CAF1612576.1"/>
    </source>
</evidence>
<sequence length="84" mass="9976">MDCKLHQLQAELREHGPYFEATFPLSNNPKDFDTYLSMNIIRPVVRTNLSFTQFMQADRIDQQKYNNLIEIIDNENNEDLIKVE</sequence>
<dbReference type="EMBL" id="CAJNOI010001231">
    <property type="protein sequence ID" value="CAF1396000.1"/>
    <property type="molecule type" value="Genomic_DNA"/>
</dbReference>
<protein>
    <submittedName>
        <fullName evidence="2">Uncharacterized protein</fullName>
    </submittedName>
</protein>
<proteinExistence type="predicted"/>
<dbReference type="AlphaFoldDB" id="A0A816BM97"/>
<dbReference type="EMBL" id="CAJNOM010001559">
    <property type="protein sequence ID" value="CAF1612576.1"/>
    <property type="molecule type" value="Genomic_DNA"/>
</dbReference>
<dbReference type="Proteomes" id="UP000663832">
    <property type="component" value="Unassembled WGS sequence"/>
</dbReference>
<organism evidence="2 3">
    <name type="scientific">Adineta steineri</name>
    <dbReference type="NCBI Taxonomy" id="433720"/>
    <lineage>
        <taxon>Eukaryota</taxon>
        <taxon>Metazoa</taxon>
        <taxon>Spiralia</taxon>
        <taxon>Gnathifera</taxon>
        <taxon>Rotifera</taxon>
        <taxon>Eurotatoria</taxon>
        <taxon>Bdelloidea</taxon>
        <taxon>Adinetida</taxon>
        <taxon>Adinetidae</taxon>
        <taxon>Adineta</taxon>
    </lineage>
</organism>
<evidence type="ECO:0000313" key="3">
    <source>
        <dbReference type="Proteomes" id="UP000663832"/>
    </source>
</evidence>
<keyword evidence="3" id="KW-1185">Reference proteome</keyword>
<name>A0A816BM97_9BILA</name>
<accession>A0A816BM97</accession>
<reference evidence="2" key="1">
    <citation type="submission" date="2021-02" db="EMBL/GenBank/DDBJ databases">
        <authorList>
            <person name="Nowell W R."/>
        </authorList>
    </citation>
    <scope>NUCLEOTIDE SEQUENCE</scope>
</reference>
<gene>
    <name evidence="1" type="ORF">BJG266_LOCUS37383</name>
    <name evidence="2" type="ORF">QVE165_LOCUS54288</name>
</gene>
<evidence type="ECO:0000313" key="1">
    <source>
        <dbReference type="EMBL" id="CAF1396000.1"/>
    </source>
</evidence>